<keyword evidence="7 8" id="KW-0472">Membrane</keyword>
<evidence type="ECO:0000313" key="10">
    <source>
        <dbReference type="Proteomes" id="UP000436522"/>
    </source>
</evidence>
<feature type="transmembrane region" description="Helical" evidence="8">
    <location>
        <begin position="109"/>
        <end position="130"/>
    </location>
</feature>
<dbReference type="EMBL" id="BLIV01000003">
    <property type="protein sequence ID" value="GFE50070.1"/>
    <property type="molecule type" value="Genomic_DNA"/>
</dbReference>
<evidence type="ECO:0000256" key="7">
    <source>
        <dbReference type="ARBA" id="ARBA00023136"/>
    </source>
</evidence>
<dbReference type="Proteomes" id="UP000436522">
    <property type="component" value="Unassembled WGS sequence"/>
</dbReference>
<dbReference type="GO" id="GO:0005886">
    <property type="term" value="C:plasma membrane"/>
    <property type="evidence" value="ECO:0007669"/>
    <property type="project" value="UniProtKB-SubCell"/>
</dbReference>
<feature type="transmembrane region" description="Helical" evidence="8">
    <location>
        <begin position="198"/>
        <end position="215"/>
    </location>
</feature>
<dbReference type="PANTHER" id="PTHR30269">
    <property type="entry name" value="TRANSMEMBRANE PROTEIN YFCA"/>
    <property type="match status" value="1"/>
</dbReference>
<dbReference type="InterPro" id="IPR052017">
    <property type="entry name" value="TSUP"/>
</dbReference>
<protein>
    <recommendedName>
        <fullName evidence="8">Probable membrane transporter protein</fullName>
    </recommendedName>
</protein>
<feature type="transmembrane region" description="Helical" evidence="8">
    <location>
        <begin position="173"/>
        <end position="192"/>
    </location>
</feature>
<evidence type="ECO:0000256" key="5">
    <source>
        <dbReference type="ARBA" id="ARBA00022692"/>
    </source>
</evidence>
<keyword evidence="6 8" id="KW-1133">Transmembrane helix</keyword>
<keyword evidence="10" id="KW-1185">Reference proteome</keyword>
<comment type="caution">
    <text evidence="9">The sequence shown here is derived from an EMBL/GenBank/DDBJ whole genome shotgun (WGS) entry which is preliminary data.</text>
</comment>
<dbReference type="PANTHER" id="PTHR30269:SF37">
    <property type="entry name" value="MEMBRANE TRANSPORTER PROTEIN"/>
    <property type="match status" value="1"/>
</dbReference>
<keyword evidence="4 8" id="KW-1003">Cell membrane</keyword>
<evidence type="ECO:0000256" key="2">
    <source>
        <dbReference type="ARBA" id="ARBA00009142"/>
    </source>
</evidence>
<dbReference type="RefSeq" id="WP_306439499.1">
    <property type="nucleotide sequence ID" value="NZ_BLIV01000003.1"/>
</dbReference>
<evidence type="ECO:0000256" key="3">
    <source>
        <dbReference type="ARBA" id="ARBA00022448"/>
    </source>
</evidence>
<evidence type="ECO:0000256" key="1">
    <source>
        <dbReference type="ARBA" id="ARBA00004651"/>
    </source>
</evidence>
<keyword evidence="5 8" id="KW-0812">Transmembrane</keyword>
<dbReference type="AlphaFoldDB" id="A0A640VRK6"/>
<feature type="transmembrane region" description="Helical" evidence="8">
    <location>
        <begin position="12"/>
        <end position="39"/>
    </location>
</feature>
<evidence type="ECO:0000256" key="8">
    <source>
        <dbReference type="RuleBase" id="RU363041"/>
    </source>
</evidence>
<evidence type="ECO:0000313" key="9">
    <source>
        <dbReference type="EMBL" id="GFE50070.1"/>
    </source>
</evidence>
<sequence>MSPMLTELLPPLILWLICAAAVVCGTVIQKLSGAGFGMIAAPTMTIVAPEWVPGTILLLGCLIGIGSLLGARDAVVRSDLPPGLAGRLVGAILAALIASLVVGTALLPIVVGVIVLFAVALSLAGLSIAITPATLFGAGLTGGVMGTLTGIGAPPMAILYSTVEARRSAATQNAFFGFGMFLSIGALAVAGLIRAPQLALAASLAPLVPLTLFAARPLVARFERGTIRPWALGLATLSSVTLLADSL</sequence>
<reference evidence="9 10" key="1">
    <citation type="submission" date="2019-12" db="EMBL/GenBank/DDBJ databases">
        <title>Roseobacter cerasinus sp. nov., isolated from seawater around aquaculture.</title>
        <authorList>
            <person name="Muramatsu S."/>
            <person name="Takabe Y."/>
            <person name="Mori K."/>
            <person name="Takaichi S."/>
            <person name="Hanada S."/>
        </authorList>
    </citation>
    <scope>NUCLEOTIDE SEQUENCE [LARGE SCALE GENOMIC DNA]</scope>
    <source>
        <strain evidence="9 10">AI77</strain>
    </source>
</reference>
<evidence type="ECO:0000256" key="6">
    <source>
        <dbReference type="ARBA" id="ARBA00022989"/>
    </source>
</evidence>
<comment type="subcellular location">
    <subcellularLocation>
        <location evidence="1 8">Cell membrane</location>
        <topology evidence="1 8">Multi-pass membrane protein</topology>
    </subcellularLocation>
</comment>
<feature type="transmembrane region" description="Helical" evidence="8">
    <location>
        <begin position="51"/>
        <end position="72"/>
    </location>
</feature>
<organism evidence="9 10">
    <name type="scientific">Roseobacter cerasinus</name>
    <dbReference type="NCBI Taxonomy" id="2602289"/>
    <lineage>
        <taxon>Bacteria</taxon>
        <taxon>Pseudomonadati</taxon>
        <taxon>Pseudomonadota</taxon>
        <taxon>Alphaproteobacteria</taxon>
        <taxon>Rhodobacterales</taxon>
        <taxon>Roseobacteraceae</taxon>
        <taxon>Roseobacter</taxon>
    </lineage>
</organism>
<accession>A0A640VRK6</accession>
<dbReference type="InterPro" id="IPR002781">
    <property type="entry name" value="TM_pro_TauE-like"/>
</dbReference>
<gene>
    <name evidence="9" type="ORF">So717_18230</name>
</gene>
<dbReference type="Pfam" id="PF01925">
    <property type="entry name" value="TauE"/>
    <property type="match status" value="1"/>
</dbReference>
<comment type="similarity">
    <text evidence="2 8">Belongs to the 4-toluene sulfonate uptake permease (TSUP) (TC 2.A.102) family.</text>
</comment>
<proteinExistence type="inferred from homology"/>
<keyword evidence="3" id="KW-0813">Transport</keyword>
<name>A0A640VRK6_9RHOB</name>
<feature type="transmembrane region" description="Helical" evidence="8">
    <location>
        <begin position="136"/>
        <end position="161"/>
    </location>
</feature>
<feature type="transmembrane region" description="Helical" evidence="8">
    <location>
        <begin position="84"/>
        <end position="102"/>
    </location>
</feature>
<evidence type="ECO:0000256" key="4">
    <source>
        <dbReference type="ARBA" id="ARBA00022475"/>
    </source>
</evidence>